<dbReference type="SUPFAM" id="SSF51905">
    <property type="entry name" value="FAD/NAD(P)-binding domain"/>
    <property type="match status" value="1"/>
</dbReference>
<dbReference type="GO" id="GO:0071949">
    <property type="term" value="F:FAD binding"/>
    <property type="evidence" value="ECO:0007669"/>
    <property type="project" value="InterPro"/>
</dbReference>
<feature type="transmembrane region" description="Helical" evidence="7">
    <location>
        <begin position="382"/>
        <end position="404"/>
    </location>
</feature>
<dbReference type="Pfam" id="PF01494">
    <property type="entry name" value="FAD_binding_3"/>
    <property type="match status" value="1"/>
</dbReference>
<dbReference type="PRINTS" id="PR00420">
    <property type="entry name" value="RNGMNOXGNASE"/>
</dbReference>
<feature type="domain" description="FAD-binding" evidence="9">
    <location>
        <begin position="110"/>
        <end position="328"/>
    </location>
</feature>
<evidence type="ECO:0008006" key="12">
    <source>
        <dbReference type="Google" id="ProtNLM"/>
    </source>
</evidence>
<keyword evidence="7" id="KW-0472">Membrane</keyword>
<keyword evidence="7" id="KW-0812">Transmembrane</keyword>
<feature type="region of interest" description="Disordered" evidence="6">
    <location>
        <begin position="335"/>
        <end position="368"/>
    </location>
</feature>
<evidence type="ECO:0000256" key="6">
    <source>
        <dbReference type="SAM" id="MobiDB-lite"/>
    </source>
</evidence>
<evidence type="ECO:0000259" key="9">
    <source>
        <dbReference type="Pfam" id="PF01494"/>
    </source>
</evidence>
<keyword evidence="5" id="KW-0503">Monooxygenase</keyword>
<sequence length="479" mass="52763">MTASNQPLDVLVIGAGIAGLSTAIALGKQGHRVVACPRKQLSSLLSTGFDGELTYKREFADTRHHWQAEWYVVHRVELHNHLKPRALETATLYTQCRVTEVNLEGACPSVTLDDGRTFKADVLLGADGLHSQIRQSIAPESPSPYPVGKSCFRRLLSIDQLRQHASTVGFVRDTGVFIEWGPGDRRLVAYPCSDGKILNLCAFVPLNEVQADDQSDSWQVAGDKTTIVKAFPKFLPGVQQIIASADKNLKVWDLYNMGSLPTWTRSHAALLGDVAHPFQPYMGQGADMAIEDAVSIATLLPCGTIPHDIPMRLDLYQTARRPRVDLVLHYTRMNGRDENDASGDRMSAAEMPPGSANPSTGANPPPPPTTWPVIIERLLDQWGWGYTIALLFVILFFTLLWRIFNGHIEIWRYRRQRQVDTEAAIELEPSRGRGRRARGRRLAADPAEVTGPAEITGPAGNTRSRARRNGATAGVAAQT</sequence>
<dbReference type="Proteomes" id="UP000191408">
    <property type="component" value="Unassembled WGS sequence"/>
</dbReference>
<dbReference type="GO" id="GO:0004497">
    <property type="term" value="F:monooxygenase activity"/>
    <property type="evidence" value="ECO:0007669"/>
    <property type="project" value="UniProtKB-KW"/>
</dbReference>
<comment type="similarity">
    <text evidence="1">Belongs to the paxM FAD-dependent monooxygenase family.</text>
</comment>
<protein>
    <recommendedName>
        <fullName evidence="12">FAD-binding domain-containing protein</fullName>
    </recommendedName>
</protein>
<dbReference type="EMBL" id="MDYM01000012">
    <property type="protein sequence ID" value="OQD62506.1"/>
    <property type="molecule type" value="Genomic_DNA"/>
</dbReference>
<organism evidence="10 11">
    <name type="scientific">Penicillium polonicum</name>
    <dbReference type="NCBI Taxonomy" id="60169"/>
    <lineage>
        <taxon>Eukaryota</taxon>
        <taxon>Fungi</taxon>
        <taxon>Dikarya</taxon>
        <taxon>Ascomycota</taxon>
        <taxon>Pezizomycotina</taxon>
        <taxon>Eurotiomycetes</taxon>
        <taxon>Eurotiomycetidae</taxon>
        <taxon>Eurotiales</taxon>
        <taxon>Aspergillaceae</taxon>
        <taxon>Penicillium</taxon>
    </lineage>
</organism>
<proteinExistence type="inferred from homology"/>
<keyword evidence="3" id="KW-0274">FAD</keyword>
<dbReference type="PANTHER" id="PTHR13789">
    <property type="entry name" value="MONOOXYGENASE"/>
    <property type="match status" value="1"/>
</dbReference>
<name>A0A1V6NDI0_PENPO</name>
<evidence type="ECO:0000259" key="8">
    <source>
        <dbReference type="Pfam" id="PF00890"/>
    </source>
</evidence>
<dbReference type="PANTHER" id="PTHR13789:SF317">
    <property type="entry name" value="FAD-BINDING DOMAIN-CONTAINING PROTEIN-RELATED"/>
    <property type="match status" value="1"/>
</dbReference>
<dbReference type="InterPro" id="IPR002938">
    <property type="entry name" value="FAD-bd"/>
</dbReference>
<dbReference type="SUPFAM" id="SSF54373">
    <property type="entry name" value="FAD-linked reductases, C-terminal domain"/>
    <property type="match status" value="1"/>
</dbReference>
<evidence type="ECO:0000256" key="1">
    <source>
        <dbReference type="ARBA" id="ARBA00007992"/>
    </source>
</evidence>
<dbReference type="InterPro" id="IPR050493">
    <property type="entry name" value="FAD-dep_Monooxygenase_BioMet"/>
</dbReference>
<dbReference type="Gene3D" id="3.50.50.60">
    <property type="entry name" value="FAD/NAD(P)-binding domain"/>
    <property type="match status" value="1"/>
</dbReference>
<comment type="caution">
    <text evidence="10">The sequence shown here is derived from an EMBL/GenBank/DDBJ whole genome shotgun (WGS) entry which is preliminary data.</text>
</comment>
<evidence type="ECO:0000256" key="4">
    <source>
        <dbReference type="ARBA" id="ARBA00023002"/>
    </source>
</evidence>
<dbReference type="OrthoDB" id="9993796at2759"/>
<evidence type="ECO:0000256" key="7">
    <source>
        <dbReference type="SAM" id="Phobius"/>
    </source>
</evidence>
<reference evidence="11" key="1">
    <citation type="journal article" date="2017" name="Nat. Microbiol.">
        <title>Global analysis of biosynthetic gene clusters reveals vast potential of secondary metabolite production in Penicillium species.</title>
        <authorList>
            <person name="Nielsen J.C."/>
            <person name="Grijseels S."/>
            <person name="Prigent S."/>
            <person name="Ji B."/>
            <person name="Dainat J."/>
            <person name="Nielsen K.F."/>
            <person name="Frisvad J.C."/>
            <person name="Workman M."/>
            <person name="Nielsen J."/>
        </authorList>
    </citation>
    <scope>NUCLEOTIDE SEQUENCE [LARGE SCALE GENOMIC DNA]</scope>
    <source>
        <strain evidence="11">IBT 4502</strain>
    </source>
</reference>
<feature type="domain" description="FAD-dependent oxidoreductase 2 FAD-binding" evidence="8">
    <location>
        <begin position="9"/>
        <end position="48"/>
    </location>
</feature>
<dbReference type="Pfam" id="PF00890">
    <property type="entry name" value="FAD_binding_2"/>
    <property type="match status" value="1"/>
</dbReference>
<dbReference type="InterPro" id="IPR036188">
    <property type="entry name" value="FAD/NAD-bd_sf"/>
</dbReference>
<accession>A0A1V6NDI0</accession>
<evidence type="ECO:0000313" key="11">
    <source>
        <dbReference type="Proteomes" id="UP000191408"/>
    </source>
</evidence>
<dbReference type="InterPro" id="IPR003953">
    <property type="entry name" value="FAD-dep_OxRdtase_2_FAD-bd"/>
</dbReference>
<evidence type="ECO:0000256" key="5">
    <source>
        <dbReference type="ARBA" id="ARBA00023033"/>
    </source>
</evidence>
<keyword evidence="2" id="KW-0285">Flavoprotein</keyword>
<gene>
    <name evidence="10" type="ORF">PENPOL_c012G01651</name>
</gene>
<keyword evidence="11" id="KW-1185">Reference proteome</keyword>
<dbReference type="AlphaFoldDB" id="A0A1V6NDI0"/>
<evidence type="ECO:0000256" key="3">
    <source>
        <dbReference type="ARBA" id="ARBA00022827"/>
    </source>
</evidence>
<dbReference type="STRING" id="60169.A0A1V6NDI0"/>
<feature type="compositionally biased region" description="Basic residues" evidence="6">
    <location>
        <begin position="432"/>
        <end position="441"/>
    </location>
</feature>
<evidence type="ECO:0000256" key="2">
    <source>
        <dbReference type="ARBA" id="ARBA00022630"/>
    </source>
</evidence>
<feature type="region of interest" description="Disordered" evidence="6">
    <location>
        <begin position="430"/>
        <end position="479"/>
    </location>
</feature>
<keyword evidence="4" id="KW-0560">Oxidoreductase</keyword>
<keyword evidence="7" id="KW-1133">Transmembrane helix</keyword>
<evidence type="ECO:0000313" key="10">
    <source>
        <dbReference type="EMBL" id="OQD62506.1"/>
    </source>
</evidence>